<dbReference type="PROSITE" id="PS50033">
    <property type="entry name" value="UBX"/>
    <property type="match status" value="1"/>
</dbReference>
<sequence length="442" mass="46135">MDGSHEELIAHFCGITGATSSTAQSALENTEWSLEDAVTLYFASQDEQHTSPQQDDLTDLTTSSTSPPPSAAPPLPSSAAPAASRPPQNRPTSTPSARMRTIHDLQNSHDGDGSDSEDEAPQDFFAGGEKSGLAVQDPNRGQRGGAAAGAPASGTPDYFNNLLNQARRNAARPEAEDSAPEAPQRSSAFTGRAHTLGGDDAPSQVIDDPDATSAQSSSNPTAPPRVERTLHLWVDGFSIDDGPLHRFDDPANAPVLALINQGRAPLALLDVQPGQEVDLQLDTHKDQNYVAPKRKYKPFGGSGQRLGSPTPAASSSSSQPAAAAATTTTTTTPPAAAAAAAAAAPSSSSPASAQPTVTVDESAPIVTLQIRLGDGTRLQSRFNTTHTIGDVYDFVNRANTASTSRSYALMTTFPSKELSDKSLVLGDMSEFKRGGVVVQKWT</sequence>
<evidence type="ECO:0008006" key="6">
    <source>
        <dbReference type="Google" id="ProtNLM"/>
    </source>
</evidence>
<evidence type="ECO:0000313" key="5">
    <source>
        <dbReference type="Proteomes" id="UP001562354"/>
    </source>
</evidence>
<dbReference type="InterPro" id="IPR009060">
    <property type="entry name" value="UBA-like_sf"/>
</dbReference>
<dbReference type="SUPFAM" id="SSF46934">
    <property type="entry name" value="UBA-like"/>
    <property type="match status" value="1"/>
</dbReference>
<feature type="domain" description="UBX" evidence="2">
    <location>
        <begin position="361"/>
        <end position="438"/>
    </location>
</feature>
<dbReference type="PROSITE" id="PS51399">
    <property type="entry name" value="SEP"/>
    <property type="match status" value="1"/>
</dbReference>
<dbReference type="InterPro" id="IPR029071">
    <property type="entry name" value="Ubiquitin-like_domsf"/>
</dbReference>
<feature type="compositionally biased region" description="Low complexity" evidence="1">
    <location>
        <begin position="77"/>
        <end position="87"/>
    </location>
</feature>
<dbReference type="SMART" id="SM00553">
    <property type="entry name" value="SEP"/>
    <property type="match status" value="1"/>
</dbReference>
<dbReference type="Pfam" id="PF14555">
    <property type="entry name" value="UBA_4"/>
    <property type="match status" value="1"/>
</dbReference>
<dbReference type="SUPFAM" id="SSF54236">
    <property type="entry name" value="Ubiquitin-like"/>
    <property type="match status" value="1"/>
</dbReference>
<feature type="compositionally biased region" description="Low complexity" evidence="1">
    <location>
        <begin position="308"/>
        <end position="356"/>
    </location>
</feature>
<proteinExistence type="predicted"/>
<dbReference type="Pfam" id="PF00789">
    <property type="entry name" value="UBX"/>
    <property type="match status" value="1"/>
</dbReference>
<accession>A0ABR3PA85</accession>
<evidence type="ECO:0000313" key="4">
    <source>
        <dbReference type="EMBL" id="KAL1303039.1"/>
    </source>
</evidence>
<dbReference type="GeneID" id="95977052"/>
<dbReference type="Gene3D" id="3.30.420.210">
    <property type="entry name" value="SEP domain"/>
    <property type="match status" value="1"/>
</dbReference>
<dbReference type="CDD" id="cd01770">
    <property type="entry name" value="UBX_UBXN2"/>
    <property type="match status" value="1"/>
</dbReference>
<organism evidence="4 5">
    <name type="scientific">Neodothiora populina</name>
    <dbReference type="NCBI Taxonomy" id="2781224"/>
    <lineage>
        <taxon>Eukaryota</taxon>
        <taxon>Fungi</taxon>
        <taxon>Dikarya</taxon>
        <taxon>Ascomycota</taxon>
        <taxon>Pezizomycotina</taxon>
        <taxon>Dothideomycetes</taxon>
        <taxon>Dothideomycetidae</taxon>
        <taxon>Dothideales</taxon>
        <taxon>Dothioraceae</taxon>
        <taxon>Neodothiora</taxon>
    </lineage>
</organism>
<comment type="caution">
    <text evidence="4">The sequence shown here is derived from an EMBL/GenBank/DDBJ whole genome shotgun (WGS) entry which is preliminary data.</text>
</comment>
<dbReference type="Pfam" id="PF08059">
    <property type="entry name" value="SEP"/>
    <property type="match status" value="1"/>
</dbReference>
<feature type="compositionally biased region" description="Low complexity" evidence="1">
    <location>
        <begin position="50"/>
        <end position="65"/>
    </location>
</feature>
<feature type="region of interest" description="Disordered" evidence="1">
    <location>
        <begin position="282"/>
        <end position="358"/>
    </location>
</feature>
<evidence type="ECO:0000259" key="2">
    <source>
        <dbReference type="PROSITE" id="PS50033"/>
    </source>
</evidence>
<dbReference type="CDD" id="cd14273">
    <property type="entry name" value="UBA_TAP-C_like"/>
    <property type="match status" value="1"/>
</dbReference>
<feature type="region of interest" description="Disordered" evidence="1">
    <location>
        <begin position="43"/>
        <end position="226"/>
    </location>
</feature>
<feature type="compositionally biased region" description="Basic and acidic residues" evidence="1">
    <location>
        <begin position="101"/>
        <end position="112"/>
    </location>
</feature>
<evidence type="ECO:0000259" key="3">
    <source>
        <dbReference type="PROSITE" id="PS51399"/>
    </source>
</evidence>
<dbReference type="Gene3D" id="3.10.20.90">
    <property type="entry name" value="Phosphatidylinositol 3-kinase Catalytic Subunit, Chain A, domain 1"/>
    <property type="match status" value="1"/>
</dbReference>
<dbReference type="PANTHER" id="PTHR23333">
    <property type="entry name" value="UBX DOMAIN CONTAINING PROTEIN"/>
    <property type="match status" value="1"/>
</dbReference>
<dbReference type="PANTHER" id="PTHR23333:SF20">
    <property type="entry name" value="NSFL1 COFACTOR P47"/>
    <property type="match status" value="1"/>
</dbReference>
<dbReference type="InterPro" id="IPR012989">
    <property type="entry name" value="SEP_domain"/>
</dbReference>
<dbReference type="InterPro" id="IPR036241">
    <property type="entry name" value="NSFL1C_SEP_dom_sf"/>
</dbReference>
<reference evidence="4 5" key="1">
    <citation type="submission" date="2024-07" db="EMBL/GenBank/DDBJ databases">
        <title>Draft sequence of the Neodothiora populina.</title>
        <authorList>
            <person name="Drown D.D."/>
            <person name="Schuette U.S."/>
            <person name="Buechlein A.B."/>
            <person name="Rusch D.R."/>
            <person name="Winton L.W."/>
            <person name="Adams G.A."/>
        </authorList>
    </citation>
    <scope>NUCLEOTIDE SEQUENCE [LARGE SCALE GENOMIC DNA]</scope>
    <source>
        <strain evidence="4 5">CPC 39397</strain>
    </source>
</reference>
<feature type="domain" description="SEP" evidence="3">
    <location>
        <begin position="225"/>
        <end position="290"/>
    </location>
</feature>
<name>A0ABR3PA85_9PEZI</name>
<gene>
    <name evidence="4" type="ORF">AAFC00_003351</name>
</gene>
<keyword evidence="5" id="KW-1185">Reference proteome</keyword>
<feature type="compositionally biased region" description="Low complexity" evidence="1">
    <location>
        <begin position="148"/>
        <end position="168"/>
    </location>
</feature>
<dbReference type="SMART" id="SM00166">
    <property type="entry name" value="UBX"/>
    <property type="match status" value="1"/>
</dbReference>
<protein>
    <recommendedName>
        <fullName evidence="6">SEP-domain-containing protein</fullName>
    </recommendedName>
</protein>
<dbReference type="Gene3D" id="1.10.8.10">
    <property type="entry name" value="DNA helicase RuvA subunit, C-terminal domain"/>
    <property type="match status" value="1"/>
</dbReference>
<feature type="compositionally biased region" description="Pro residues" evidence="1">
    <location>
        <begin position="66"/>
        <end position="76"/>
    </location>
</feature>
<dbReference type="Proteomes" id="UP001562354">
    <property type="component" value="Unassembled WGS sequence"/>
</dbReference>
<dbReference type="InterPro" id="IPR001012">
    <property type="entry name" value="UBX_dom"/>
</dbReference>
<dbReference type="EMBL" id="JBFMKM010000012">
    <property type="protein sequence ID" value="KAL1303039.1"/>
    <property type="molecule type" value="Genomic_DNA"/>
</dbReference>
<dbReference type="SUPFAM" id="SSF102848">
    <property type="entry name" value="NSFL1 (p97 ATPase) cofactor p47, SEP domain"/>
    <property type="match status" value="1"/>
</dbReference>
<dbReference type="RefSeq" id="XP_069199314.1">
    <property type="nucleotide sequence ID" value="XM_069342812.1"/>
</dbReference>
<evidence type="ECO:0000256" key="1">
    <source>
        <dbReference type="SAM" id="MobiDB-lite"/>
    </source>
</evidence>